<sequence>MAINLDSLSPSELQALIKSAEAQMDSARKNHIKEARAKIDAVLASAGLTLSEVYPTRGGGKGVKGPKGTVAPKYRNPENPAQTWSGRGKHPVWFNEALKKKGVTAESLLIAGATPKAAPAKKAVKAAKKAPAKKAPAKKAAKK</sequence>
<comment type="similarity">
    <text evidence="2">Belongs to the histone-like protein H-NS family.</text>
</comment>
<evidence type="ECO:0000256" key="3">
    <source>
        <dbReference type="ARBA" id="ARBA00022490"/>
    </source>
</evidence>
<dbReference type="PANTHER" id="PTHR38097">
    <property type="match status" value="1"/>
</dbReference>
<keyword evidence="4" id="KW-0238">DNA-binding</keyword>
<feature type="domain" description="DNA-binding protein H-NS-like C-terminal" evidence="6">
    <location>
        <begin position="64"/>
        <end position="110"/>
    </location>
</feature>
<organism evidence="7 8">
    <name type="scientific">Dyella agri</name>
    <dbReference type="NCBI Taxonomy" id="1926869"/>
    <lineage>
        <taxon>Bacteria</taxon>
        <taxon>Pseudomonadati</taxon>
        <taxon>Pseudomonadota</taxon>
        <taxon>Gammaproteobacteria</taxon>
        <taxon>Lysobacterales</taxon>
        <taxon>Rhodanobacteraceae</taxon>
        <taxon>Dyella</taxon>
    </lineage>
</organism>
<evidence type="ECO:0000259" key="6">
    <source>
        <dbReference type="SMART" id="SM00528"/>
    </source>
</evidence>
<dbReference type="Gene3D" id="4.10.430.10">
    <property type="entry name" value="Histone-like protein H-NS, C-terminal domain"/>
    <property type="match status" value="1"/>
</dbReference>
<reference evidence="7 8" key="1">
    <citation type="submission" date="2020-10" db="EMBL/GenBank/DDBJ databases">
        <title>Phylogeny of dyella-like bacteria.</title>
        <authorList>
            <person name="Fu J."/>
        </authorList>
    </citation>
    <scope>NUCLEOTIDE SEQUENCE [LARGE SCALE GENOMIC DNA]</scope>
    <source>
        <strain evidence="7 8">DKC-1</strain>
    </source>
</reference>
<keyword evidence="8" id="KW-1185">Reference proteome</keyword>
<comment type="subcellular location">
    <subcellularLocation>
        <location evidence="1">Cytoplasm</location>
        <location evidence="1">Nucleoid</location>
    </subcellularLocation>
</comment>
<dbReference type="Proteomes" id="UP001620397">
    <property type="component" value="Unassembled WGS sequence"/>
</dbReference>
<evidence type="ECO:0000313" key="8">
    <source>
        <dbReference type="Proteomes" id="UP001620397"/>
    </source>
</evidence>
<dbReference type="RefSeq" id="WP_404540776.1">
    <property type="nucleotide sequence ID" value="NZ_JADIKL010000007.1"/>
</dbReference>
<feature type="compositionally biased region" description="Basic residues" evidence="5">
    <location>
        <begin position="122"/>
        <end position="143"/>
    </location>
</feature>
<dbReference type="Pfam" id="PF00816">
    <property type="entry name" value="Histone_HNS"/>
    <property type="match status" value="1"/>
</dbReference>
<accession>A0ABW8KLL3</accession>
<name>A0ABW8KLL3_9GAMM</name>
<dbReference type="SUPFAM" id="SSF81273">
    <property type="entry name" value="H-NS histone-like proteins"/>
    <property type="match status" value="1"/>
</dbReference>
<evidence type="ECO:0000256" key="1">
    <source>
        <dbReference type="ARBA" id="ARBA00004453"/>
    </source>
</evidence>
<dbReference type="PANTHER" id="PTHR38097:SF2">
    <property type="entry name" value="DNA-BINDING PROTEIN STPA"/>
    <property type="match status" value="1"/>
</dbReference>
<keyword evidence="3" id="KW-0963">Cytoplasm</keyword>
<proteinExistence type="inferred from homology"/>
<protein>
    <submittedName>
        <fullName evidence="7">H-NS histone family protein</fullName>
    </submittedName>
</protein>
<evidence type="ECO:0000256" key="5">
    <source>
        <dbReference type="SAM" id="MobiDB-lite"/>
    </source>
</evidence>
<feature type="region of interest" description="Disordered" evidence="5">
    <location>
        <begin position="55"/>
        <end position="88"/>
    </location>
</feature>
<comment type="caution">
    <text evidence="7">The sequence shown here is derived from an EMBL/GenBank/DDBJ whole genome shotgun (WGS) entry which is preliminary data.</text>
</comment>
<dbReference type="SMART" id="SM00528">
    <property type="entry name" value="HNS"/>
    <property type="match status" value="1"/>
</dbReference>
<dbReference type="InterPro" id="IPR037150">
    <property type="entry name" value="H-NS_C_dom_sf"/>
</dbReference>
<evidence type="ECO:0000313" key="7">
    <source>
        <dbReference type="EMBL" id="MFK2931783.1"/>
    </source>
</evidence>
<evidence type="ECO:0000256" key="4">
    <source>
        <dbReference type="ARBA" id="ARBA00023125"/>
    </source>
</evidence>
<feature type="region of interest" description="Disordered" evidence="5">
    <location>
        <begin position="114"/>
        <end position="143"/>
    </location>
</feature>
<evidence type="ECO:0000256" key="2">
    <source>
        <dbReference type="ARBA" id="ARBA00010610"/>
    </source>
</evidence>
<dbReference type="EMBL" id="JADIKL010000007">
    <property type="protein sequence ID" value="MFK2931783.1"/>
    <property type="molecule type" value="Genomic_DNA"/>
</dbReference>
<gene>
    <name evidence="7" type="ORF">ISP14_13370</name>
</gene>
<dbReference type="InterPro" id="IPR027444">
    <property type="entry name" value="H-NS_C_dom"/>
</dbReference>